<dbReference type="InterPro" id="IPR025886">
    <property type="entry name" value="PP2-like"/>
</dbReference>
<evidence type="ECO:0000313" key="1">
    <source>
        <dbReference type="EMBL" id="KAJ1692992.1"/>
    </source>
</evidence>
<gene>
    <name evidence="1" type="ORF">LUZ63_009690</name>
</gene>
<dbReference type="EMBL" id="JAMQYH010000003">
    <property type="protein sequence ID" value="KAJ1692992.1"/>
    <property type="molecule type" value="Genomic_DNA"/>
</dbReference>
<evidence type="ECO:0000313" key="2">
    <source>
        <dbReference type="Proteomes" id="UP001151287"/>
    </source>
</evidence>
<dbReference type="OrthoDB" id="533833at2759"/>
<organism evidence="1 2">
    <name type="scientific">Rhynchospora breviuscula</name>
    <dbReference type="NCBI Taxonomy" id="2022672"/>
    <lineage>
        <taxon>Eukaryota</taxon>
        <taxon>Viridiplantae</taxon>
        <taxon>Streptophyta</taxon>
        <taxon>Embryophyta</taxon>
        <taxon>Tracheophyta</taxon>
        <taxon>Spermatophyta</taxon>
        <taxon>Magnoliopsida</taxon>
        <taxon>Liliopsida</taxon>
        <taxon>Poales</taxon>
        <taxon>Cyperaceae</taxon>
        <taxon>Cyperoideae</taxon>
        <taxon>Rhynchosporeae</taxon>
        <taxon>Rhynchospora</taxon>
    </lineage>
</organism>
<name>A0A9Q0CFY5_9POAL</name>
<reference evidence="1" key="1">
    <citation type="journal article" date="2022" name="Cell">
        <title>Repeat-based holocentromeres influence genome architecture and karyotype evolution.</title>
        <authorList>
            <person name="Hofstatter P.G."/>
            <person name="Thangavel G."/>
            <person name="Lux T."/>
            <person name="Neumann P."/>
            <person name="Vondrak T."/>
            <person name="Novak P."/>
            <person name="Zhang M."/>
            <person name="Costa L."/>
            <person name="Castellani M."/>
            <person name="Scott A."/>
            <person name="Toegelov H."/>
            <person name="Fuchs J."/>
            <person name="Mata-Sucre Y."/>
            <person name="Dias Y."/>
            <person name="Vanzela A.L.L."/>
            <person name="Huettel B."/>
            <person name="Almeida C.C.S."/>
            <person name="Simkova H."/>
            <person name="Souza G."/>
            <person name="Pedrosa-Harand A."/>
            <person name="Macas J."/>
            <person name="Mayer K.F.X."/>
            <person name="Houben A."/>
            <person name="Marques A."/>
        </authorList>
    </citation>
    <scope>NUCLEOTIDE SEQUENCE</scope>
    <source>
        <strain evidence="1">RhyBre1mFocal</strain>
    </source>
</reference>
<dbReference type="PANTHER" id="PTHR32278">
    <property type="entry name" value="F-BOX DOMAIN-CONTAINING PROTEIN"/>
    <property type="match status" value="1"/>
</dbReference>
<protein>
    <submittedName>
        <fullName evidence="1">Uncharacterized protein</fullName>
    </submittedName>
</protein>
<dbReference type="Proteomes" id="UP001151287">
    <property type="component" value="Unassembled WGS sequence"/>
</dbReference>
<keyword evidence="2" id="KW-1185">Reference proteome</keyword>
<dbReference type="Pfam" id="PF14299">
    <property type="entry name" value="PP2"/>
    <property type="match status" value="1"/>
</dbReference>
<accession>A0A9Q0CFY5</accession>
<proteinExistence type="predicted"/>
<dbReference type="PANTHER" id="PTHR32278:SF2">
    <property type="entry name" value="PROTEIN PHLOEM PROTEIN 2-LIKE A9"/>
    <property type="match status" value="1"/>
</dbReference>
<dbReference type="AlphaFoldDB" id="A0A9Q0CFY5"/>
<sequence>MDSSSRILTSSGLPLRPPVLLLCQVFPFRPCHTPSLLRTPSSSFAHLLPMLHLFFSAKSAAPQNPQPNQSCIHSFTHQKFIIIIYLSLYALYTYWQLFHQEHLGSTVGAMASPHRKNSSIAHEGTSKVGDEVIVSPLELDIVWGEDSRYWHIDRNRRIAELKQVCWLHVGGRVKMKDLHPDTKYKLEFKIRMKKDAFGWNNSPVYIGVKPGEGNERNGVWASVDLSRIETGEQKISSIPSCLEFTTPSDVADGEVSFILLEIWKLGWKGGLVIDEVVISKV</sequence>
<comment type="caution">
    <text evidence="1">The sequence shown here is derived from an EMBL/GenBank/DDBJ whole genome shotgun (WGS) entry which is preliminary data.</text>
</comment>